<proteinExistence type="predicted"/>
<keyword evidence="2" id="KW-1185">Reference proteome</keyword>
<evidence type="ECO:0000313" key="2">
    <source>
        <dbReference type="Proteomes" id="UP001165960"/>
    </source>
</evidence>
<organism evidence="1 2">
    <name type="scientific">Entomophthora muscae</name>
    <dbReference type="NCBI Taxonomy" id="34485"/>
    <lineage>
        <taxon>Eukaryota</taxon>
        <taxon>Fungi</taxon>
        <taxon>Fungi incertae sedis</taxon>
        <taxon>Zoopagomycota</taxon>
        <taxon>Entomophthoromycotina</taxon>
        <taxon>Entomophthoromycetes</taxon>
        <taxon>Entomophthorales</taxon>
        <taxon>Entomophthoraceae</taxon>
        <taxon>Entomophthora</taxon>
    </lineage>
</organism>
<dbReference type="Proteomes" id="UP001165960">
    <property type="component" value="Unassembled WGS sequence"/>
</dbReference>
<comment type="caution">
    <text evidence="1">The sequence shown here is derived from an EMBL/GenBank/DDBJ whole genome shotgun (WGS) entry which is preliminary data.</text>
</comment>
<protein>
    <submittedName>
        <fullName evidence="1">Uncharacterized protein</fullName>
    </submittedName>
</protein>
<sequence length="293" mass="32504">MQVLFLFVYLQLALGLLLGVVDEQAQVRIGVANLTSAYYHFSHAVVAYCNDTILEEWRCEDCHRLGSSTSLSSIVEDPVLQGKAIITTNEERKEVTVAFRGSNAPLNGLFTLMGGLVPMEGQEDPRKVHTGFNSIISSLMPSLLPAIKKAAHGRPDYKIILTGHSLGGALATLAANHIHKNLTIPWQQISVITFGQPRVGNLKFVQWYNSLPLSMARVANINDPITLLPLSQMGYYHTLNEIFLTGPNTRICSTSILEDPLCSIGQTTKPYLEAHHEFWDLRVAQFNCKAFRE</sequence>
<dbReference type="EMBL" id="QTSX02005764">
    <property type="protein sequence ID" value="KAJ9057828.1"/>
    <property type="molecule type" value="Genomic_DNA"/>
</dbReference>
<gene>
    <name evidence="1" type="ORF">DSO57_1019006</name>
</gene>
<reference evidence="1" key="1">
    <citation type="submission" date="2022-04" db="EMBL/GenBank/DDBJ databases">
        <title>Genome of the entomopathogenic fungus Entomophthora muscae.</title>
        <authorList>
            <person name="Elya C."/>
            <person name="Lovett B.R."/>
            <person name="Lee E."/>
            <person name="Macias A.M."/>
            <person name="Hajek A.E."/>
            <person name="De Bivort B.L."/>
            <person name="Kasson M.T."/>
            <person name="De Fine Licht H.H."/>
            <person name="Stajich J.E."/>
        </authorList>
    </citation>
    <scope>NUCLEOTIDE SEQUENCE</scope>
    <source>
        <strain evidence="1">Berkeley</strain>
    </source>
</reference>
<name>A0ACC2S614_9FUNG</name>
<evidence type="ECO:0000313" key="1">
    <source>
        <dbReference type="EMBL" id="KAJ9057828.1"/>
    </source>
</evidence>
<accession>A0ACC2S614</accession>